<gene>
    <name evidence="5" type="ORF">C1SCF055_LOCUS31546</name>
</gene>
<dbReference type="PROSITE" id="PS50222">
    <property type="entry name" value="EF_HAND_2"/>
    <property type="match status" value="1"/>
</dbReference>
<feature type="region of interest" description="Disordered" evidence="2">
    <location>
        <begin position="227"/>
        <end position="284"/>
    </location>
</feature>
<dbReference type="InterPro" id="IPR002048">
    <property type="entry name" value="EF_hand_dom"/>
</dbReference>
<keyword evidence="1" id="KW-0106">Calcium</keyword>
<dbReference type="OrthoDB" id="433533at2759"/>
<reference evidence="6" key="2">
    <citation type="submission" date="2024-04" db="EMBL/GenBank/DDBJ databases">
        <authorList>
            <person name="Chen Y."/>
            <person name="Shah S."/>
            <person name="Dougan E. K."/>
            <person name="Thang M."/>
            <person name="Chan C."/>
        </authorList>
    </citation>
    <scope>NUCLEOTIDE SEQUENCE [LARGE SCALE GENOMIC DNA]</scope>
</reference>
<dbReference type="InterPro" id="IPR011992">
    <property type="entry name" value="EF-hand-dom_pair"/>
</dbReference>
<dbReference type="Gene3D" id="1.10.238.10">
    <property type="entry name" value="EF-hand"/>
    <property type="match status" value="1"/>
</dbReference>
<dbReference type="AlphaFoldDB" id="A0A9P1GA76"/>
<evidence type="ECO:0000313" key="5">
    <source>
        <dbReference type="EMBL" id="CAI4005859.1"/>
    </source>
</evidence>
<evidence type="ECO:0000313" key="6">
    <source>
        <dbReference type="EMBL" id="CAL1159234.1"/>
    </source>
</evidence>
<feature type="domain" description="EF-hand" evidence="4">
    <location>
        <begin position="146"/>
        <end position="177"/>
    </location>
</feature>
<evidence type="ECO:0000313" key="8">
    <source>
        <dbReference type="Proteomes" id="UP001152797"/>
    </source>
</evidence>
<comment type="caution">
    <text evidence="5">The sequence shown here is derived from an EMBL/GenBank/DDBJ whole genome shotgun (WGS) entry which is preliminary data.</text>
</comment>
<dbReference type="EMBL" id="CAMXCT030003709">
    <property type="protein sequence ID" value="CAL4793171.1"/>
    <property type="molecule type" value="Genomic_DNA"/>
</dbReference>
<dbReference type="EMBL" id="CAMXCT020003709">
    <property type="protein sequence ID" value="CAL1159234.1"/>
    <property type="molecule type" value="Genomic_DNA"/>
</dbReference>
<keyword evidence="3" id="KW-1133">Transmembrane helix</keyword>
<dbReference type="InterPro" id="IPR018247">
    <property type="entry name" value="EF_Hand_1_Ca_BS"/>
</dbReference>
<accession>A0A9P1GA76</accession>
<proteinExistence type="predicted"/>
<organism evidence="5">
    <name type="scientific">Cladocopium goreaui</name>
    <dbReference type="NCBI Taxonomy" id="2562237"/>
    <lineage>
        <taxon>Eukaryota</taxon>
        <taxon>Sar</taxon>
        <taxon>Alveolata</taxon>
        <taxon>Dinophyceae</taxon>
        <taxon>Suessiales</taxon>
        <taxon>Symbiodiniaceae</taxon>
        <taxon>Cladocopium</taxon>
    </lineage>
</organism>
<dbReference type="PROSITE" id="PS00018">
    <property type="entry name" value="EF_HAND_1"/>
    <property type="match status" value="1"/>
</dbReference>
<name>A0A9P1GA76_9DINO</name>
<dbReference type="EMBL" id="CAMXCT010003709">
    <property type="protein sequence ID" value="CAI4005859.1"/>
    <property type="molecule type" value="Genomic_DNA"/>
</dbReference>
<feature type="transmembrane region" description="Helical" evidence="3">
    <location>
        <begin position="49"/>
        <end position="74"/>
    </location>
</feature>
<keyword evidence="8" id="KW-1185">Reference proteome</keyword>
<keyword evidence="3" id="KW-0812">Transmembrane</keyword>
<dbReference type="Proteomes" id="UP001152797">
    <property type="component" value="Unassembled WGS sequence"/>
</dbReference>
<sequence length="284" mass="32108">MAPALPELDQEASRKYFGSLMETMLSLFMTISDGVSWEKIISVLSSISLVWTAFFIFYVAFAYFAVLNVLTGVFCQSAIESAQNDHATAVQSMIANKEAHLTKVRALFNQLGTDERSVITYRQFEEKINSDEVREYFETLGLDVWDAWSFFKLLDRDGGGSVEIEEFLKGCLRFRGQARAIDIGQLIHDQEWLIRNQGKFQTYMELELGKLKKQLVALNTMLVGLPLRPSPPMSRDREREEGEVPVSPLGSVRLRNRISSDERTPADPVNAPVSVPSTRVQLDT</sequence>
<evidence type="ECO:0000256" key="3">
    <source>
        <dbReference type="SAM" id="Phobius"/>
    </source>
</evidence>
<evidence type="ECO:0000256" key="1">
    <source>
        <dbReference type="ARBA" id="ARBA00022837"/>
    </source>
</evidence>
<dbReference type="Gene3D" id="1.10.287.70">
    <property type="match status" value="1"/>
</dbReference>
<dbReference type="GO" id="GO:0005509">
    <property type="term" value="F:calcium ion binding"/>
    <property type="evidence" value="ECO:0007669"/>
    <property type="project" value="InterPro"/>
</dbReference>
<evidence type="ECO:0000313" key="7">
    <source>
        <dbReference type="EMBL" id="CAL4793171.1"/>
    </source>
</evidence>
<evidence type="ECO:0000256" key="2">
    <source>
        <dbReference type="SAM" id="MobiDB-lite"/>
    </source>
</evidence>
<keyword evidence="3" id="KW-0472">Membrane</keyword>
<feature type="compositionally biased region" description="Polar residues" evidence="2">
    <location>
        <begin position="275"/>
        <end position="284"/>
    </location>
</feature>
<evidence type="ECO:0000259" key="4">
    <source>
        <dbReference type="PROSITE" id="PS50222"/>
    </source>
</evidence>
<dbReference type="SUPFAM" id="SSF47473">
    <property type="entry name" value="EF-hand"/>
    <property type="match status" value="1"/>
</dbReference>
<reference evidence="5" key="1">
    <citation type="submission" date="2022-10" db="EMBL/GenBank/DDBJ databases">
        <authorList>
            <person name="Chen Y."/>
            <person name="Dougan E. K."/>
            <person name="Chan C."/>
            <person name="Rhodes N."/>
            <person name="Thang M."/>
        </authorList>
    </citation>
    <scope>NUCLEOTIDE SEQUENCE</scope>
</reference>
<protein>
    <submittedName>
        <fullName evidence="7">Ribosomal large subunit pseudouridine synthase D</fullName>
    </submittedName>
</protein>